<dbReference type="InterPro" id="IPR043502">
    <property type="entry name" value="DNA/RNA_pol_sf"/>
</dbReference>
<dbReference type="PANTHER" id="PTHR19446">
    <property type="entry name" value="REVERSE TRANSCRIPTASES"/>
    <property type="match status" value="1"/>
</dbReference>
<dbReference type="Gramene" id="C.cajan_23603.t">
    <property type="protein sequence ID" value="C.cajan_23603.t.cds1"/>
    <property type="gene ID" value="C.cajan_23603"/>
</dbReference>
<gene>
    <name evidence="2" type="ORF">KK1_024290</name>
</gene>
<dbReference type="STRING" id="3821.A0A151SFY3"/>
<name>A0A151SFY3_CAJCA</name>
<accession>A0A151SFY3</accession>
<keyword evidence="3" id="KW-1185">Reference proteome</keyword>
<organism evidence="2 3">
    <name type="scientific">Cajanus cajan</name>
    <name type="common">Pigeon pea</name>
    <name type="synonym">Cajanus indicus</name>
    <dbReference type="NCBI Taxonomy" id="3821"/>
    <lineage>
        <taxon>Eukaryota</taxon>
        <taxon>Viridiplantae</taxon>
        <taxon>Streptophyta</taxon>
        <taxon>Embryophyta</taxon>
        <taxon>Tracheophyta</taxon>
        <taxon>Spermatophyta</taxon>
        <taxon>Magnoliopsida</taxon>
        <taxon>eudicotyledons</taxon>
        <taxon>Gunneridae</taxon>
        <taxon>Pentapetalae</taxon>
        <taxon>rosids</taxon>
        <taxon>fabids</taxon>
        <taxon>Fabales</taxon>
        <taxon>Fabaceae</taxon>
        <taxon>Papilionoideae</taxon>
        <taxon>50 kb inversion clade</taxon>
        <taxon>NPAAA clade</taxon>
        <taxon>indigoferoid/millettioid clade</taxon>
        <taxon>Phaseoleae</taxon>
        <taxon>Cajanus</taxon>
    </lineage>
</organism>
<reference evidence="2" key="1">
    <citation type="journal article" date="2012" name="Nat. Biotechnol.">
        <title>Draft genome sequence of pigeonpea (Cajanus cajan), an orphan legume crop of resource-poor farmers.</title>
        <authorList>
            <person name="Varshney R.K."/>
            <person name="Chen W."/>
            <person name="Li Y."/>
            <person name="Bharti A.K."/>
            <person name="Saxena R.K."/>
            <person name="Schlueter J.A."/>
            <person name="Donoghue M.T."/>
            <person name="Azam S."/>
            <person name="Fan G."/>
            <person name="Whaley A.M."/>
            <person name="Farmer A.D."/>
            <person name="Sheridan J."/>
            <person name="Iwata A."/>
            <person name="Tuteja R."/>
            <person name="Penmetsa R.V."/>
            <person name="Wu W."/>
            <person name="Upadhyaya H.D."/>
            <person name="Yang S.P."/>
            <person name="Shah T."/>
            <person name="Saxena K.B."/>
            <person name="Michael T."/>
            <person name="McCombie W.R."/>
            <person name="Yang B."/>
            <person name="Zhang G."/>
            <person name="Yang H."/>
            <person name="Wang J."/>
            <person name="Spillane C."/>
            <person name="Cook D.R."/>
            <person name="May G.D."/>
            <person name="Xu X."/>
            <person name="Jackson S.A."/>
        </authorList>
    </citation>
    <scope>NUCLEOTIDE SEQUENCE [LARGE SCALE GENOMIC DNA]</scope>
</reference>
<dbReference type="Pfam" id="PF00078">
    <property type="entry name" value="RVT_1"/>
    <property type="match status" value="1"/>
</dbReference>
<dbReference type="AlphaFoldDB" id="A0A151SFY3"/>
<dbReference type="SUPFAM" id="SSF56672">
    <property type="entry name" value="DNA/RNA polymerases"/>
    <property type="match status" value="1"/>
</dbReference>
<dbReference type="OMA" id="ISMIITH"/>
<protein>
    <submittedName>
        <fullName evidence="2">Retrovirus-related Pol polyprotein LINE-1</fullName>
    </submittedName>
</protein>
<dbReference type="InterPro" id="IPR000477">
    <property type="entry name" value="RT_dom"/>
</dbReference>
<dbReference type="EMBL" id="KQ483411">
    <property type="protein sequence ID" value="KYP53716.1"/>
    <property type="molecule type" value="Genomic_DNA"/>
</dbReference>
<evidence type="ECO:0000313" key="3">
    <source>
        <dbReference type="Proteomes" id="UP000075243"/>
    </source>
</evidence>
<evidence type="ECO:0000313" key="2">
    <source>
        <dbReference type="EMBL" id="KYP53716.1"/>
    </source>
</evidence>
<evidence type="ECO:0000259" key="1">
    <source>
        <dbReference type="Pfam" id="PF00078"/>
    </source>
</evidence>
<proteinExistence type="predicted"/>
<feature type="domain" description="Reverse transcriptase" evidence="1">
    <location>
        <begin position="31"/>
        <end position="127"/>
    </location>
</feature>
<sequence>MADQDVWELVAQAFSTGNINLTLVETLIVPIPKVDHPQHLKDFCPISLYNVLFKTISKVLVHRIRPYLDEFIGPLQSSFILGRGTSDNALIAQEIIHCMHKKKSKAGHIIFKIDFKKAYDKINWDFL</sequence>
<dbReference type="Proteomes" id="UP000075243">
    <property type="component" value="Unassembled WGS sequence"/>
</dbReference>